<feature type="transmembrane region" description="Helical" evidence="9">
    <location>
        <begin position="380"/>
        <end position="398"/>
    </location>
</feature>
<feature type="transmembrane region" description="Helical" evidence="9">
    <location>
        <begin position="352"/>
        <end position="374"/>
    </location>
</feature>
<feature type="transmembrane region" description="Helical" evidence="9">
    <location>
        <begin position="152"/>
        <end position="174"/>
    </location>
</feature>
<dbReference type="Gene3D" id="1.20.1250.20">
    <property type="entry name" value="MFS general substrate transporter like domains"/>
    <property type="match status" value="1"/>
</dbReference>
<evidence type="ECO:0000256" key="5">
    <source>
        <dbReference type="ARBA" id="ARBA00022692"/>
    </source>
</evidence>
<evidence type="ECO:0000313" key="12">
    <source>
        <dbReference type="Proteomes" id="UP000003093"/>
    </source>
</evidence>
<dbReference type="Proteomes" id="UP000003093">
    <property type="component" value="Unassembled WGS sequence"/>
</dbReference>
<feature type="transmembrane region" description="Helical" evidence="9">
    <location>
        <begin position="263"/>
        <end position="282"/>
    </location>
</feature>
<evidence type="ECO:0000256" key="7">
    <source>
        <dbReference type="ARBA" id="ARBA00023136"/>
    </source>
</evidence>
<feature type="transmembrane region" description="Helical" evidence="9">
    <location>
        <begin position="122"/>
        <end position="140"/>
    </location>
</feature>
<evidence type="ECO:0000256" key="2">
    <source>
        <dbReference type="ARBA" id="ARBA00019647"/>
    </source>
</evidence>
<name>A0ABC9Q155_STAA5</name>
<dbReference type="PANTHER" id="PTHR43124">
    <property type="entry name" value="PURINE EFFLUX PUMP PBUE"/>
    <property type="match status" value="1"/>
</dbReference>
<feature type="transmembrane region" description="Helical" evidence="9">
    <location>
        <begin position="318"/>
        <end position="340"/>
    </location>
</feature>
<feature type="transmembrane region" description="Helical" evidence="9">
    <location>
        <begin position="28"/>
        <end position="53"/>
    </location>
</feature>
<comment type="caution">
    <text evidence="11">The sequence shown here is derived from an EMBL/GenBank/DDBJ whole genome shotgun (WGS) entry which is preliminary data.</text>
</comment>
<protein>
    <recommendedName>
        <fullName evidence="2">Quinolone resistance protein NorA</fullName>
    </recommendedName>
</protein>
<evidence type="ECO:0000256" key="9">
    <source>
        <dbReference type="SAM" id="Phobius"/>
    </source>
</evidence>
<dbReference type="InterPro" id="IPR011701">
    <property type="entry name" value="MFS"/>
</dbReference>
<comment type="function">
    <text evidence="8">Involved in quinolone resistance. May constitute a membrane-associated active efflux pump of hydrophilic quinolones.</text>
</comment>
<feature type="domain" description="Major facilitator superfamily (MFS) profile" evidence="10">
    <location>
        <begin position="27"/>
        <end position="403"/>
    </location>
</feature>
<gene>
    <name evidence="11" type="ORF">ST398NM02_0772</name>
</gene>
<feature type="transmembrane region" description="Helical" evidence="9">
    <location>
        <begin position="65"/>
        <end position="85"/>
    </location>
</feature>
<dbReference type="AlphaFoldDB" id="A0ABC9Q155"/>
<evidence type="ECO:0000259" key="10">
    <source>
        <dbReference type="PROSITE" id="PS50850"/>
    </source>
</evidence>
<feature type="transmembrane region" description="Helical" evidence="9">
    <location>
        <begin position="92"/>
        <end position="110"/>
    </location>
</feature>
<keyword evidence="3" id="KW-0813">Transport</keyword>
<feature type="transmembrane region" description="Helical" evidence="9">
    <location>
        <begin position="222"/>
        <end position="243"/>
    </location>
</feature>
<proteinExistence type="predicted"/>
<dbReference type="CDD" id="cd17325">
    <property type="entry name" value="MFS_MdtG_SLC18_like"/>
    <property type="match status" value="1"/>
</dbReference>
<evidence type="ECO:0000256" key="8">
    <source>
        <dbReference type="ARBA" id="ARBA00024730"/>
    </source>
</evidence>
<evidence type="ECO:0000256" key="6">
    <source>
        <dbReference type="ARBA" id="ARBA00022989"/>
    </source>
</evidence>
<dbReference type="PANTHER" id="PTHR43124:SF3">
    <property type="entry name" value="CHLORAMPHENICOL EFFLUX PUMP RV0191"/>
    <property type="match status" value="1"/>
</dbReference>
<dbReference type="GO" id="GO:0005886">
    <property type="term" value="C:plasma membrane"/>
    <property type="evidence" value="ECO:0007669"/>
    <property type="project" value="UniProtKB-SubCell"/>
</dbReference>
<dbReference type="InterPro" id="IPR036259">
    <property type="entry name" value="MFS_trans_sf"/>
</dbReference>
<dbReference type="PRINTS" id="PR01035">
    <property type="entry name" value="TCRTETA"/>
</dbReference>
<organism evidence="11 12">
    <name type="scientific">Staphylococcus aureus subsp. aureus DR10</name>
    <dbReference type="NCBI Taxonomy" id="1155079"/>
    <lineage>
        <taxon>Bacteria</taxon>
        <taxon>Bacillati</taxon>
        <taxon>Bacillota</taxon>
        <taxon>Bacilli</taxon>
        <taxon>Bacillales</taxon>
        <taxon>Staphylococcaceae</taxon>
        <taxon>Staphylococcus</taxon>
    </lineage>
</organism>
<dbReference type="InterPro" id="IPR050189">
    <property type="entry name" value="MFS_Efflux_Transporters"/>
</dbReference>
<dbReference type="Pfam" id="PF07690">
    <property type="entry name" value="MFS_1"/>
    <property type="match status" value="1"/>
</dbReference>
<accession>A0ABC9Q155</accession>
<evidence type="ECO:0000256" key="1">
    <source>
        <dbReference type="ARBA" id="ARBA00004651"/>
    </source>
</evidence>
<evidence type="ECO:0000313" key="11">
    <source>
        <dbReference type="EMBL" id="EIA14443.1"/>
    </source>
</evidence>
<dbReference type="InterPro" id="IPR020846">
    <property type="entry name" value="MFS_dom"/>
</dbReference>
<dbReference type="SUPFAM" id="SSF103473">
    <property type="entry name" value="MFS general substrate transporter"/>
    <property type="match status" value="1"/>
</dbReference>
<keyword evidence="7 9" id="KW-0472">Membrane</keyword>
<reference evidence="11 12" key="1">
    <citation type="journal article" date="2012" name="MBio">
        <title>Identification of a highly transmissible animal-independent Staphylococcus aureus ST398 clone with distinct genomic and cell adhesion properties.</title>
        <authorList>
            <person name="Uhlemann A.C."/>
            <person name="Porcella S.F."/>
            <person name="Trivedi S."/>
            <person name="Sullivan S.B."/>
            <person name="Hafer C."/>
            <person name="Kennedy A.D."/>
            <person name="Barbian K.D."/>
            <person name="McCarthy A.J."/>
            <person name="Street C."/>
            <person name="Hirschberg D.L."/>
            <person name="Lipkin W.I."/>
            <person name="Lindsay J.A."/>
            <person name="DeLeo F.R."/>
            <person name="Lowy F.D."/>
        </authorList>
    </citation>
    <scope>NUCLEOTIDE SEQUENCE [LARGE SCALE GENOMIC DNA]</scope>
    <source>
        <strain evidence="11 12">DR10</strain>
    </source>
</reference>
<keyword evidence="5 9" id="KW-0812">Transmembrane</keyword>
<keyword evidence="4" id="KW-1003">Cell membrane</keyword>
<evidence type="ECO:0000256" key="4">
    <source>
        <dbReference type="ARBA" id="ARBA00022475"/>
    </source>
</evidence>
<sequence>MQFVVEKKNNSFKHDMEKKRGEHMNKQIFVLYFNIFLIFLGIGLVIPVLPVYLKDLGLTGSDLGLLVAAFALSQMIISPFGGTLADKLGKKLIICIGLILFSVSEFMFAVGHNFSVLMLSRVIGGMSAGMVMPGVTGLIADVSPSHQKAKNFGYMSAIINSGFILGPGIGGFMAEVSHRMPFYFAGALGILAFIMSVVLIHDPKKSTTSGFQKLEPQLLTKINWKVFITPAILTLVLAFGLSAFETLYSLYTSYKVNYSPKDISIAITGGGIFGALFQIYFFDKFMKYFSELTFIAWSLIYSVIVLVLLVIADGYWTIMVISFVVFIGFDMIRPAITNYFSNIAGDRQGFAGGLNSTFTSMGNFIGPLIAGALFDVHIEAPIYMAIGVSLAGVVIVLIEKQHRAKLKQQDL</sequence>
<feature type="transmembrane region" description="Helical" evidence="9">
    <location>
        <begin position="180"/>
        <end position="201"/>
    </location>
</feature>
<dbReference type="NCBIfam" id="TIGR00880">
    <property type="entry name" value="2_A_01_02"/>
    <property type="match status" value="1"/>
</dbReference>
<keyword evidence="6 9" id="KW-1133">Transmembrane helix</keyword>
<dbReference type="PROSITE" id="PS50850">
    <property type="entry name" value="MFS"/>
    <property type="match status" value="1"/>
</dbReference>
<comment type="subcellular location">
    <subcellularLocation>
        <location evidence="1">Cell membrane</location>
        <topology evidence="1">Multi-pass membrane protein</topology>
    </subcellularLocation>
</comment>
<feature type="transmembrane region" description="Helical" evidence="9">
    <location>
        <begin position="294"/>
        <end position="312"/>
    </location>
</feature>
<dbReference type="EMBL" id="AIDT01000005">
    <property type="protein sequence ID" value="EIA14443.1"/>
    <property type="molecule type" value="Genomic_DNA"/>
</dbReference>
<dbReference type="InterPro" id="IPR001958">
    <property type="entry name" value="Tet-R_TetA/multi-R_MdtG-like"/>
</dbReference>
<evidence type="ECO:0000256" key="3">
    <source>
        <dbReference type="ARBA" id="ARBA00022448"/>
    </source>
</evidence>